<dbReference type="OrthoDB" id="9812892at2"/>
<dbReference type="InterPro" id="IPR036942">
    <property type="entry name" value="Beta-barrel_TonB_sf"/>
</dbReference>
<dbReference type="Proteomes" id="UP000276309">
    <property type="component" value="Chromosome"/>
</dbReference>
<keyword evidence="7 10" id="KW-0472">Membrane</keyword>
<keyword evidence="3 10" id="KW-1134">Transmembrane beta strand</keyword>
<dbReference type="AlphaFoldDB" id="A0A3G2L5W3"/>
<dbReference type="InterPro" id="IPR039426">
    <property type="entry name" value="TonB-dep_rcpt-like"/>
</dbReference>
<evidence type="ECO:0000313" key="15">
    <source>
        <dbReference type="EMBL" id="AYN67657.1"/>
    </source>
</evidence>
<evidence type="ECO:0000259" key="13">
    <source>
        <dbReference type="Pfam" id="PF00593"/>
    </source>
</evidence>
<evidence type="ECO:0000256" key="4">
    <source>
        <dbReference type="ARBA" id="ARBA00022692"/>
    </source>
</evidence>
<feature type="domain" description="TonB-dependent receptor plug" evidence="14">
    <location>
        <begin position="124"/>
        <end position="227"/>
    </location>
</feature>
<evidence type="ECO:0000256" key="6">
    <source>
        <dbReference type="ARBA" id="ARBA00023077"/>
    </source>
</evidence>
<dbReference type="PANTHER" id="PTHR30069:SF29">
    <property type="entry name" value="HEMOGLOBIN AND HEMOGLOBIN-HAPTOGLOBIN-BINDING PROTEIN 1-RELATED"/>
    <property type="match status" value="1"/>
</dbReference>
<evidence type="ECO:0000259" key="14">
    <source>
        <dbReference type="Pfam" id="PF07715"/>
    </source>
</evidence>
<evidence type="ECO:0000256" key="7">
    <source>
        <dbReference type="ARBA" id="ARBA00023136"/>
    </source>
</evidence>
<evidence type="ECO:0000313" key="16">
    <source>
        <dbReference type="Proteomes" id="UP000276309"/>
    </source>
</evidence>
<evidence type="ECO:0000256" key="12">
    <source>
        <dbReference type="SAM" id="SignalP"/>
    </source>
</evidence>
<comment type="similarity">
    <text evidence="10 11">Belongs to the TonB-dependent receptor family.</text>
</comment>
<dbReference type="Gene3D" id="2.170.130.10">
    <property type="entry name" value="TonB-dependent receptor, plug domain"/>
    <property type="match status" value="1"/>
</dbReference>
<evidence type="ECO:0000256" key="10">
    <source>
        <dbReference type="PROSITE-ProRule" id="PRU01360"/>
    </source>
</evidence>
<evidence type="ECO:0000256" key="2">
    <source>
        <dbReference type="ARBA" id="ARBA00022448"/>
    </source>
</evidence>
<dbReference type="PANTHER" id="PTHR30069">
    <property type="entry name" value="TONB-DEPENDENT OUTER MEMBRANE RECEPTOR"/>
    <property type="match status" value="1"/>
</dbReference>
<dbReference type="Gene3D" id="2.40.170.20">
    <property type="entry name" value="TonB-dependent receptor, beta-barrel domain"/>
    <property type="match status" value="1"/>
</dbReference>
<name>A0A3G2L5W3_9FLAO</name>
<keyword evidence="5 12" id="KW-0732">Signal</keyword>
<keyword evidence="8 15" id="KW-0675">Receptor</keyword>
<comment type="subcellular location">
    <subcellularLocation>
        <location evidence="1 10">Cell outer membrane</location>
        <topology evidence="1 10">Multi-pass membrane protein</topology>
    </subcellularLocation>
</comment>
<sequence length="788" mass="89529">MSLSFRFFILPIFLLIVSYASMAQNATLSGTVFDDNQVPVFGASVVLSKTGKGVMTDEAGAYSFQNLSAGTYKIQVSFIGYRTEVSQTEIRTNQANILNFSLKESTYNLNEVTVTGKSIVQQVKDKAFNVGVIDAKNLHHTSLDLAHALDRTSGIRVRESGGVGSQLDISLNGFRGNQVRFFIDGIPMENFGSAFQLNNIPVGLAERMEVYKGVVPISLGSDALGGAINIITNSYAKNHLDFSYSYGSFNTHRTIVNAIYVSPKSGFTVQANAFQNYSDNNYKMHVDVADINTGEYFRDQTVERFHDNYHNETVIAQLGVVNKPYADRLLIGATLGKNYREIQTGARVTGVFGAWHRKGNIIMPSLKYSKKNLFTKGLDVRLNANYNLGSEQNIDTLNRRYNWFGQFREYPNEGGERSYSLYKYKNNTGIATANFEYNSKDRHKFALSNTLNTFDRKGDDQLNPDNNQYDQPRKNLKNILGFGYTLEQEKYNVSIFAKNYFQQNKFTRRIDDENYGPGYEYVDFINTFSSLGYGSAASYFINDNLQIKASYEKSYRLPESNELFGDVINLQGNIDLKPEHSNNYNLGSSLWVRLNEYNQFNLNASGFYRDAKDFIRPRLNNNQVMLVMDNLGSVTSLGVEGEIRYQHKNSLNIGANVTYQDLRNNTKYEAGQTTESVVYRDRIPNMPYFYGNADATYTLALGPKNRRLSIGYNLLYVHAFYLYWPSRGSDKLDIPEQISHDLTLTYFFNDNLQFTLEARNIADQDLYDNFSLQKPGRSFTGKIRYKVF</sequence>
<dbReference type="Pfam" id="PF07715">
    <property type="entry name" value="Plug"/>
    <property type="match status" value="1"/>
</dbReference>
<keyword evidence="2 10" id="KW-0813">Transport</keyword>
<feature type="domain" description="TonB-dependent receptor-like beta-barrel" evidence="13">
    <location>
        <begin position="322"/>
        <end position="761"/>
    </location>
</feature>
<protein>
    <submittedName>
        <fullName evidence="15">TonB-dependent receptor</fullName>
    </submittedName>
</protein>
<dbReference type="Gene3D" id="2.60.40.1120">
    <property type="entry name" value="Carboxypeptidase-like, regulatory domain"/>
    <property type="match status" value="1"/>
</dbReference>
<feature type="signal peptide" evidence="12">
    <location>
        <begin position="1"/>
        <end position="23"/>
    </location>
</feature>
<dbReference type="InterPro" id="IPR037066">
    <property type="entry name" value="Plug_dom_sf"/>
</dbReference>
<evidence type="ECO:0000256" key="5">
    <source>
        <dbReference type="ARBA" id="ARBA00022729"/>
    </source>
</evidence>
<dbReference type="SUPFAM" id="SSF56935">
    <property type="entry name" value="Porins"/>
    <property type="match status" value="1"/>
</dbReference>
<evidence type="ECO:0000256" key="11">
    <source>
        <dbReference type="RuleBase" id="RU003357"/>
    </source>
</evidence>
<proteinExistence type="inferred from homology"/>
<feature type="chain" id="PRO_5018038351" evidence="12">
    <location>
        <begin position="24"/>
        <end position="788"/>
    </location>
</feature>
<keyword evidence="4 10" id="KW-0812">Transmembrane</keyword>
<evidence type="ECO:0000256" key="3">
    <source>
        <dbReference type="ARBA" id="ARBA00022452"/>
    </source>
</evidence>
<dbReference type="RefSeq" id="WP_121848673.1">
    <property type="nucleotide sequence ID" value="NZ_CP032050.1"/>
</dbReference>
<dbReference type="GO" id="GO:0015344">
    <property type="term" value="F:siderophore uptake transmembrane transporter activity"/>
    <property type="evidence" value="ECO:0007669"/>
    <property type="project" value="TreeGrafter"/>
</dbReference>
<dbReference type="Pfam" id="PF00593">
    <property type="entry name" value="TonB_dep_Rec_b-barrel"/>
    <property type="match status" value="1"/>
</dbReference>
<keyword evidence="6 11" id="KW-0798">TonB box</keyword>
<evidence type="ECO:0000256" key="8">
    <source>
        <dbReference type="ARBA" id="ARBA00023170"/>
    </source>
</evidence>
<dbReference type="InterPro" id="IPR000531">
    <property type="entry name" value="Beta-barrel_TonB"/>
</dbReference>
<dbReference type="PROSITE" id="PS52016">
    <property type="entry name" value="TONB_DEPENDENT_REC_3"/>
    <property type="match status" value="1"/>
</dbReference>
<dbReference type="InterPro" id="IPR012910">
    <property type="entry name" value="Plug_dom"/>
</dbReference>
<accession>A0A3G2L5W3</accession>
<keyword evidence="9 10" id="KW-0998">Cell outer membrane</keyword>
<gene>
    <name evidence="15" type="ORF">D1013_09900</name>
</gene>
<reference evidence="15 16" key="1">
    <citation type="submission" date="2018-08" db="EMBL/GenBank/DDBJ databases">
        <title>The reduced genetic potential of extracellular carbohydrate catabolism in Euzebyella marina RN62, a Flavobacteriia bacterium isolated from the hadal water.</title>
        <authorList>
            <person name="Xue C."/>
        </authorList>
    </citation>
    <scope>NUCLEOTIDE SEQUENCE [LARGE SCALE GENOMIC DNA]</scope>
    <source>
        <strain evidence="15 16">RN62</strain>
    </source>
</reference>
<evidence type="ECO:0000256" key="9">
    <source>
        <dbReference type="ARBA" id="ARBA00023237"/>
    </source>
</evidence>
<organism evidence="15 16">
    <name type="scientific">Euzebyella marina</name>
    <dbReference type="NCBI Taxonomy" id="1761453"/>
    <lineage>
        <taxon>Bacteria</taxon>
        <taxon>Pseudomonadati</taxon>
        <taxon>Bacteroidota</taxon>
        <taxon>Flavobacteriia</taxon>
        <taxon>Flavobacteriales</taxon>
        <taxon>Flavobacteriaceae</taxon>
        <taxon>Euzebyella</taxon>
    </lineage>
</organism>
<dbReference type="GO" id="GO:0044718">
    <property type="term" value="P:siderophore transmembrane transport"/>
    <property type="evidence" value="ECO:0007669"/>
    <property type="project" value="TreeGrafter"/>
</dbReference>
<evidence type="ECO:0000256" key="1">
    <source>
        <dbReference type="ARBA" id="ARBA00004571"/>
    </source>
</evidence>
<dbReference type="GO" id="GO:0009279">
    <property type="term" value="C:cell outer membrane"/>
    <property type="evidence" value="ECO:0007669"/>
    <property type="project" value="UniProtKB-SubCell"/>
</dbReference>
<keyword evidence="16" id="KW-1185">Reference proteome</keyword>
<dbReference type="Pfam" id="PF13715">
    <property type="entry name" value="CarbopepD_reg_2"/>
    <property type="match status" value="1"/>
</dbReference>
<dbReference type="SUPFAM" id="SSF49464">
    <property type="entry name" value="Carboxypeptidase regulatory domain-like"/>
    <property type="match status" value="1"/>
</dbReference>
<dbReference type="InterPro" id="IPR008969">
    <property type="entry name" value="CarboxyPept-like_regulatory"/>
</dbReference>
<dbReference type="EMBL" id="CP032050">
    <property type="protein sequence ID" value="AYN67657.1"/>
    <property type="molecule type" value="Genomic_DNA"/>
</dbReference>
<dbReference type="KEGG" id="emar:D1013_09900"/>